<dbReference type="PANTHER" id="PTHR33095">
    <property type="entry name" value="OS07G0619500 PROTEIN"/>
    <property type="match status" value="1"/>
</dbReference>
<reference evidence="2" key="1">
    <citation type="journal article" date="2023" name="GigaByte">
        <title>Genome assembly of the bearded iris, Iris pallida Lam.</title>
        <authorList>
            <person name="Bruccoleri R.E."/>
            <person name="Oakeley E.J."/>
            <person name="Faust A.M.E."/>
            <person name="Altorfer M."/>
            <person name="Dessus-Babus S."/>
            <person name="Burckhardt D."/>
            <person name="Oertli M."/>
            <person name="Naumann U."/>
            <person name="Petersen F."/>
            <person name="Wong J."/>
        </authorList>
    </citation>
    <scope>NUCLEOTIDE SEQUENCE</scope>
    <source>
        <strain evidence="2">GSM-AAB239-AS_SAM_17_03QT</strain>
    </source>
</reference>
<comment type="caution">
    <text evidence="2">The sequence shown here is derived from an EMBL/GenBank/DDBJ whole genome shotgun (WGS) entry which is preliminary data.</text>
</comment>
<proteinExistence type="predicted"/>
<accession>A0AAX6F1R0</accession>
<dbReference type="PANTHER" id="PTHR33095:SF57">
    <property type="entry name" value="EXPRESSED PROTEIN"/>
    <property type="match status" value="1"/>
</dbReference>
<feature type="compositionally biased region" description="Basic residues" evidence="1">
    <location>
        <begin position="156"/>
        <end position="168"/>
    </location>
</feature>
<feature type="compositionally biased region" description="Basic and acidic residues" evidence="1">
    <location>
        <begin position="195"/>
        <end position="207"/>
    </location>
</feature>
<feature type="compositionally biased region" description="Low complexity" evidence="1">
    <location>
        <begin position="212"/>
        <end position="225"/>
    </location>
</feature>
<dbReference type="Pfam" id="PF07816">
    <property type="entry name" value="DUF1645"/>
    <property type="match status" value="1"/>
</dbReference>
<feature type="compositionally biased region" description="Basic and acidic residues" evidence="1">
    <location>
        <begin position="239"/>
        <end position="259"/>
    </location>
</feature>
<feature type="region of interest" description="Disordered" evidence="1">
    <location>
        <begin position="239"/>
        <end position="292"/>
    </location>
</feature>
<dbReference type="Proteomes" id="UP001140949">
    <property type="component" value="Unassembled WGS sequence"/>
</dbReference>
<dbReference type="AlphaFoldDB" id="A0AAX6F1R0"/>
<evidence type="ECO:0000313" key="3">
    <source>
        <dbReference type="Proteomes" id="UP001140949"/>
    </source>
</evidence>
<reference evidence="2" key="2">
    <citation type="submission" date="2023-04" db="EMBL/GenBank/DDBJ databases">
        <authorList>
            <person name="Bruccoleri R.E."/>
            <person name="Oakeley E.J."/>
            <person name="Faust A.-M."/>
            <person name="Dessus-Babus S."/>
            <person name="Altorfer M."/>
            <person name="Burckhardt D."/>
            <person name="Oertli M."/>
            <person name="Naumann U."/>
            <person name="Petersen F."/>
            <person name="Wong J."/>
        </authorList>
    </citation>
    <scope>NUCLEOTIDE SEQUENCE</scope>
    <source>
        <strain evidence="2">GSM-AAB239-AS_SAM_17_03QT</strain>
        <tissue evidence="2">Leaf</tissue>
    </source>
</reference>
<name>A0AAX6F1R0_IRIPA</name>
<keyword evidence="3" id="KW-1185">Reference proteome</keyword>
<dbReference type="EMBL" id="JANAVB010032616">
    <property type="protein sequence ID" value="KAJ6810244.1"/>
    <property type="molecule type" value="Genomic_DNA"/>
</dbReference>
<evidence type="ECO:0000313" key="2">
    <source>
        <dbReference type="EMBL" id="KAJ6810244.1"/>
    </source>
</evidence>
<organism evidence="2 3">
    <name type="scientific">Iris pallida</name>
    <name type="common">Sweet iris</name>
    <dbReference type="NCBI Taxonomy" id="29817"/>
    <lineage>
        <taxon>Eukaryota</taxon>
        <taxon>Viridiplantae</taxon>
        <taxon>Streptophyta</taxon>
        <taxon>Embryophyta</taxon>
        <taxon>Tracheophyta</taxon>
        <taxon>Spermatophyta</taxon>
        <taxon>Magnoliopsida</taxon>
        <taxon>Liliopsida</taxon>
        <taxon>Asparagales</taxon>
        <taxon>Iridaceae</taxon>
        <taxon>Iridoideae</taxon>
        <taxon>Irideae</taxon>
        <taxon>Iris</taxon>
    </lineage>
</organism>
<protein>
    <submittedName>
        <fullName evidence="2">Uncharacterized protein</fullName>
    </submittedName>
</protein>
<dbReference type="InterPro" id="IPR012442">
    <property type="entry name" value="DUF1645_plant"/>
</dbReference>
<feature type="region of interest" description="Disordered" evidence="1">
    <location>
        <begin position="1"/>
        <end position="42"/>
    </location>
</feature>
<evidence type="ECO:0000256" key="1">
    <source>
        <dbReference type="SAM" id="MobiDB-lite"/>
    </source>
</evidence>
<gene>
    <name evidence="2" type="ORF">M6B38_158490</name>
</gene>
<feature type="compositionally biased region" description="Polar residues" evidence="1">
    <location>
        <begin position="32"/>
        <end position="42"/>
    </location>
</feature>
<sequence>MELRNPSNREAPKEPPNPKNVSFHSVSEDIDSNCSTPYVSAPSSPGRTFPSAACPGYFFSAPASPVHYVLSAPYSAYGGGGGGIATSASPERLRHSGGSFEFGGASPAGPMISADEIFLNGQIRPMKLSSHLQRPQALAPLLDLENEVEEEEVRGTRLRSRSIHRRARSMSPMRNRHQWQEEEEEAAAAAGGGESKADLDLDPKQEDPVAPSPTSRSSSSGKSSSKRWVFLKDLLYRSKSEGRGRDQKEKEKEKEREKNIPLPLPKKKNANGAVPPSSVSRRRRGGAVPSAHERHYTANRAQAEEMRRRTFLPYRQGLLGCLGFSSRGYGAVNGIARTLNPISS</sequence>
<feature type="region of interest" description="Disordered" evidence="1">
    <location>
        <begin position="148"/>
        <end position="225"/>
    </location>
</feature>